<feature type="region of interest" description="Disordered" evidence="1">
    <location>
        <begin position="108"/>
        <end position="206"/>
    </location>
</feature>
<sequence length="423" mass="44231">MGIRENWNQKTGKQKRNTVLIGVCGGLIVLVIAAMITDSIRGTKFGRTKTEVTQVVTPNQRNLTVESLAAEIYALRQQMQQQQANQTANPSALTAEQVRQMIAEHEASRIGSGTGPLSASEPGFIPPGTLPGDSGAPPLGGGGNFGSSNDTPAEEVDSNPYQSHTSNSGNAPSSRAASEAAPADNKPAGTNRTAGNRKNGAHDTKTYLPAGSQLSIIAVSGINAPTGEAVGGGTENAMPILLRVKGLTTMANGFRSDLSDCVIIANAYGQLADERAYVRTKSITCIRSDGVAVEATMKGTVIGEDGKPGWRGRLVSRDGRAISQMIKIGMLNTFGQGSVALAGTVRIGHRDGSGNSINIGTGTPGQVALNSAAQGINDIFGRVAGIYEKYAQQSFPVVEIQPMRTGDILLQEGISLEYVKDRR</sequence>
<gene>
    <name evidence="3" type="ORF">A7P90_04980</name>
</gene>
<dbReference type="CDD" id="cd16430">
    <property type="entry name" value="TraB"/>
    <property type="match status" value="1"/>
</dbReference>
<feature type="compositionally biased region" description="Polar residues" evidence="1">
    <location>
        <begin position="159"/>
        <end position="170"/>
    </location>
</feature>
<dbReference type="AlphaFoldDB" id="A0A1A9RL37"/>
<evidence type="ECO:0000256" key="1">
    <source>
        <dbReference type="SAM" id="MobiDB-lite"/>
    </source>
</evidence>
<reference evidence="4" key="1">
    <citation type="submission" date="2016-05" db="EMBL/GenBank/DDBJ databases">
        <title>Draft genome of Corynebacterium afermentans subsp. afermentans LCDC 88199T.</title>
        <authorList>
            <person name="Bernier A.-M."/>
            <person name="Bernard K."/>
        </authorList>
    </citation>
    <scope>NUCLEOTIDE SEQUENCE [LARGE SCALE GENOMIC DNA]</scope>
    <source>
        <strain evidence="4">NML04-0072</strain>
    </source>
</reference>
<keyword evidence="2" id="KW-0812">Transmembrane</keyword>
<feature type="transmembrane region" description="Helical" evidence="2">
    <location>
        <begin position="20"/>
        <end position="37"/>
    </location>
</feature>
<proteinExistence type="predicted"/>
<evidence type="ECO:0000313" key="3">
    <source>
        <dbReference type="EMBL" id="OAM19820.1"/>
    </source>
</evidence>
<keyword evidence="2" id="KW-1133">Transmembrane helix</keyword>
<comment type="caution">
    <text evidence="3">The sequence shown here is derived from an EMBL/GenBank/DDBJ whole genome shotgun (WGS) entry which is preliminary data.</text>
</comment>
<dbReference type="EMBL" id="LXSG01000028">
    <property type="protein sequence ID" value="OAM19820.1"/>
    <property type="molecule type" value="Genomic_DNA"/>
</dbReference>
<dbReference type="RefSeq" id="WP_064087652.1">
    <property type="nucleotide sequence ID" value="NZ_LXSG01000028.1"/>
</dbReference>
<dbReference type="OrthoDB" id="15544at2"/>
<keyword evidence="2" id="KW-0472">Membrane</keyword>
<organism evidence="3 4">
    <name type="scientific">Eikenella corrodens</name>
    <dbReference type="NCBI Taxonomy" id="539"/>
    <lineage>
        <taxon>Bacteria</taxon>
        <taxon>Pseudomonadati</taxon>
        <taxon>Pseudomonadota</taxon>
        <taxon>Betaproteobacteria</taxon>
        <taxon>Neisseriales</taxon>
        <taxon>Neisseriaceae</taxon>
        <taxon>Eikenella</taxon>
    </lineage>
</organism>
<dbReference type="Proteomes" id="UP000077589">
    <property type="component" value="Unassembled WGS sequence"/>
</dbReference>
<accession>A0A1A9RL37</accession>
<name>A0A1A9RL37_EIKCO</name>
<protein>
    <recommendedName>
        <fullName evidence="5">Conjugal transfer protein TraB</fullName>
    </recommendedName>
</protein>
<evidence type="ECO:0008006" key="5">
    <source>
        <dbReference type="Google" id="ProtNLM"/>
    </source>
</evidence>
<feature type="compositionally biased region" description="Low complexity" evidence="1">
    <location>
        <begin position="171"/>
        <end position="183"/>
    </location>
</feature>
<evidence type="ECO:0000256" key="2">
    <source>
        <dbReference type="SAM" id="Phobius"/>
    </source>
</evidence>
<evidence type="ECO:0000313" key="4">
    <source>
        <dbReference type="Proteomes" id="UP000077589"/>
    </source>
</evidence>
<dbReference type="Pfam" id="PF03743">
    <property type="entry name" value="TrbI"/>
    <property type="match status" value="1"/>
</dbReference>
<dbReference type="InterPro" id="IPR005498">
    <property type="entry name" value="T4SS_VirB10/TraB/TrbI"/>
</dbReference>